<evidence type="ECO:0000313" key="3">
    <source>
        <dbReference type="Proteomes" id="UP000018888"/>
    </source>
</evidence>
<evidence type="ECO:0000256" key="1">
    <source>
        <dbReference type="SAM" id="Phobius"/>
    </source>
</evidence>
<keyword evidence="1" id="KW-0472">Membrane</keyword>
<organism evidence="2 3">
    <name type="scientific">Rhizophagus irregularis (strain DAOM 181602 / DAOM 197198 / MUCL 43194)</name>
    <name type="common">Arbuscular mycorrhizal fungus</name>
    <name type="synonym">Glomus intraradices</name>
    <dbReference type="NCBI Taxonomy" id="747089"/>
    <lineage>
        <taxon>Eukaryota</taxon>
        <taxon>Fungi</taxon>
        <taxon>Fungi incertae sedis</taxon>
        <taxon>Mucoromycota</taxon>
        <taxon>Glomeromycotina</taxon>
        <taxon>Glomeromycetes</taxon>
        <taxon>Glomerales</taxon>
        <taxon>Glomeraceae</taxon>
        <taxon>Rhizophagus</taxon>
    </lineage>
</organism>
<keyword evidence="1" id="KW-1133">Transmembrane helix</keyword>
<dbReference type="Proteomes" id="UP000018888">
    <property type="component" value="Unassembled WGS sequence"/>
</dbReference>
<keyword evidence="3" id="KW-1185">Reference proteome</keyword>
<name>A0A2P4PVB1_RHIID</name>
<dbReference type="AlphaFoldDB" id="A0A2P4PVB1"/>
<feature type="transmembrane region" description="Helical" evidence="1">
    <location>
        <begin position="12"/>
        <end position="31"/>
    </location>
</feature>
<protein>
    <submittedName>
        <fullName evidence="2">Uncharacterized protein</fullName>
    </submittedName>
</protein>
<feature type="transmembrane region" description="Helical" evidence="1">
    <location>
        <begin position="43"/>
        <end position="62"/>
    </location>
</feature>
<reference evidence="2 3" key="1">
    <citation type="journal article" date="2013" name="Proc. Natl. Acad. Sci. U.S.A.">
        <title>Genome of an arbuscular mycorrhizal fungus provides insight into the oldest plant symbiosis.</title>
        <authorList>
            <person name="Tisserant E."/>
            <person name="Malbreil M."/>
            <person name="Kuo A."/>
            <person name="Kohler A."/>
            <person name="Symeonidi A."/>
            <person name="Balestrini R."/>
            <person name="Charron P."/>
            <person name="Duensing N."/>
            <person name="Frei Dit Frey N."/>
            <person name="Gianinazzi-Pearson V."/>
            <person name="Gilbert L.B."/>
            <person name="Handa Y."/>
            <person name="Herr J.R."/>
            <person name="Hijri M."/>
            <person name="Koul R."/>
            <person name="Kawaguchi M."/>
            <person name="Krajinski F."/>
            <person name="Lammers P.J."/>
            <person name="Masclaux F.G."/>
            <person name="Murat C."/>
            <person name="Morin E."/>
            <person name="Ndikumana S."/>
            <person name="Pagni M."/>
            <person name="Petitpierre D."/>
            <person name="Requena N."/>
            <person name="Rosikiewicz P."/>
            <person name="Riley R."/>
            <person name="Saito K."/>
            <person name="San Clemente H."/>
            <person name="Shapiro H."/>
            <person name="van Tuinen D."/>
            <person name="Becard G."/>
            <person name="Bonfante P."/>
            <person name="Paszkowski U."/>
            <person name="Shachar-Hill Y.Y."/>
            <person name="Tuskan G.A."/>
            <person name="Young P.W."/>
            <person name="Sanders I.R."/>
            <person name="Henrissat B."/>
            <person name="Rensing S.A."/>
            <person name="Grigoriev I.V."/>
            <person name="Corradi N."/>
            <person name="Roux C."/>
            <person name="Martin F."/>
        </authorList>
    </citation>
    <scope>NUCLEOTIDE SEQUENCE [LARGE SCALE GENOMIC DNA]</scope>
    <source>
        <strain evidence="2 3">DAOM 197198</strain>
    </source>
</reference>
<comment type="caution">
    <text evidence="2">The sequence shown here is derived from an EMBL/GenBank/DDBJ whole genome shotgun (WGS) entry which is preliminary data.</text>
</comment>
<gene>
    <name evidence="2" type="ORF">GLOIN_2v1628758</name>
</gene>
<sequence>MVIKDDNHMTQIIIKQLTNFSLIYISLFSFFFLSGDQFLESPWWISVKMGVLIYTYLYYVLFDHVPYRSGVRT</sequence>
<evidence type="ECO:0000313" key="2">
    <source>
        <dbReference type="EMBL" id="POG69314.1"/>
    </source>
</evidence>
<keyword evidence="1" id="KW-0812">Transmembrane</keyword>
<reference evidence="2 3" key="2">
    <citation type="journal article" date="2018" name="New Phytol.">
        <title>High intraspecific genome diversity in the model arbuscular mycorrhizal symbiont Rhizophagus irregularis.</title>
        <authorList>
            <person name="Chen E.C.H."/>
            <person name="Morin E."/>
            <person name="Beaudet D."/>
            <person name="Noel J."/>
            <person name="Yildirir G."/>
            <person name="Ndikumana S."/>
            <person name="Charron P."/>
            <person name="St-Onge C."/>
            <person name="Giorgi J."/>
            <person name="Kruger M."/>
            <person name="Marton T."/>
            <person name="Ropars J."/>
            <person name="Grigoriev I.V."/>
            <person name="Hainaut M."/>
            <person name="Henrissat B."/>
            <person name="Roux C."/>
            <person name="Martin F."/>
            <person name="Corradi N."/>
        </authorList>
    </citation>
    <scope>NUCLEOTIDE SEQUENCE [LARGE SCALE GENOMIC DNA]</scope>
    <source>
        <strain evidence="2 3">DAOM 197198</strain>
    </source>
</reference>
<accession>A0A2P4PVB1</accession>
<proteinExistence type="predicted"/>
<dbReference type="EMBL" id="AUPC02000138">
    <property type="protein sequence ID" value="POG69314.1"/>
    <property type="molecule type" value="Genomic_DNA"/>
</dbReference>